<evidence type="ECO:0000313" key="5">
    <source>
        <dbReference type="Proteomes" id="UP000494163"/>
    </source>
</evidence>
<dbReference type="InterPro" id="IPR050309">
    <property type="entry name" value="Type-B_Carboxylest/Lipase"/>
</dbReference>
<name>A0A0M4ENE2_DROBS</name>
<dbReference type="AlphaFoldDB" id="A0A0M4ENE2"/>
<accession>A0A0M4ENE2</accession>
<evidence type="ECO:0000259" key="3">
    <source>
        <dbReference type="Pfam" id="PF00135"/>
    </source>
</evidence>
<dbReference type="SMR" id="A0A0M4ENE2"/>
<proteinExistence type="predicted"/>
<dbReference type="InterPro" id="IPR002018">
    <property type="entry name" value="CarbesteraseB"/>
</dbReference>
<evidence type="ECO:0000313" key="4">
    <source>
        <dbReference type="EMBL" id="ALC37945.1"/>
    </source>
</evidence>
<keyword evidence="1" id="KW-0325">Glycoprotein</keyword>
<dbReference type="Pfam" id="PF00135">
    <property type="entry name" value="COesterase"/>
    <property type="match status" value="1"/>
</dbReference>
<dbReference type="InterPro" id="IPR029058">
    <property type="entry name" value="AB_hydrolase_fold"/>
</dbReference>
<dbReference type="Proteomes" id="UP000494163">
    <property type="component" value="Chromosome 2L"/>
</dbReference>
<dbReference type="FunFam" id="3.40.50.1820:FF:000413">
    <property type="entry name" value="carboxylesterase 1E"/>
    <property type="match status" value="1"/>
</dbReference>
<protein>
    <submittedName>
        <fullName evidence="4">CG5397</fullName>
    </submittedName>
</protein>
<evidence type="ECO:0000256" key="2">
    <source>
        <dbReference type="SAM" id="Phobius"/>
    </source>
</evidence>
<dbReference type="OMA" id="TRHGPPC"/>
<dbReference type="EMBL" id="CP012523">
    <property type="protein sequence ID" value="ALC37945.1"/>
    <property type="molecule type" value="Genomic_DNA"/>
</dbReference>
<dbReference type="OrthoDB" id="408631at2759"/>
<dbReference type="STRING" id="30019.A0A0M4ENE2"/>
<feature type="non-terminal residue" evidence="4">
    <location>
        <position position="1"/>
    </location>
</feature>
<reference evidence="4 5" key="1">
    <citation type="submission" date="2015-08" db="EMBL/GenBank/DDBJ databases">
        <title>Ancestral chromatin configuration constrains chromatin evolution on differentiating sex chromosomes in Drosophila.</title>
        <authorList>
            <person name="Zhou Q."/>
            <person name="Bachtrog D."/>
        </authorList>
    </citation>
    <scope>NUCLEOTIDE SEQUENCE [LARGE SCALE GENOMIC DNA]</scope>
    <source>
        <tissue evidence="4">Whole larvae</tissue>
    </source>
</reference>
<dbReference type="SUPFAM" id="SSF53474">
    <property type="entry name" value="alpha/beta-Hydrolases"/>
    <property type="match status" value="1"/>
</dbReference>
<keyword evidence="2" id="KW-0472">Membrane</keyword>
<feature type="transmembrane region" description="Helical" evidence="2">
    <location>
        <begin position="45"/>
        <end position="63"/>
    </location>
</feature>
<sequence length="723" mass="77686">EQVVGLVKTRSGIEQRVELSLLKRLPSCKLTIQQIAMCSLAMRNFCLLLLLQLLVSVLTLTTYSGSGGDAQQDHHRVKRIVGGKQAKAPPVDDPVVFARLFDRDARVEGFRNPHTRIYSFLGLRYAEPPVGQLRYARPVYKRLAGDLDAKRHGPPCIQPHPQQRGIIIGNEDCLLLNVYTPQMPDETTGLPVFVWIHPGGFRFGSAAQYDATPMAQEGAIVVAPQYRLGSLGIMGDGTKEFDGNLAMFDLAAALRWVNDYISNFGGDPKQVQAIGHGSGAASAMYLSMSRAARSAGDVHGVVAMSGTALSQYAMDRDPVQSVQEVAKINGCPAGNELEVVNCMRKKSAEEIIKNDDRVQTERLAGRALVKGLTGNVGFQPHMENEEDGRGLPSILVGEPEHQLRNGNFMGIPLLTGVTKHETANSVTVDTLNKVYGSAEQFLNSLSGAVQQLTGFLRIDKLTGNIAKPELPGLSGVLTPTLQQVWQVPQTLNIDQVLAKVVESTTDVLFNLPAILTTQVWSKIAPAYMYSFEYNGTRSKGSNFLNGLPIVAEKAQQNSETVAHGDELGYMFDANDIFGNPLNDTRLSSTIDLQVRKNLIGMLLQFAKQHTKTNKTNNNSPFAGLFQSVTGGGTPFIKINTQLEAASDFRFCELSVLGASLSPLSSTSCEGMGNLLGQLGGNLGNNLRGGLGQTLGGVGQKIGLGNRNNGGGGGGKGVLGFGLL</sequence>
<gene>
    <name evidence="4" type="ORF">Dbus_chr2Lg30</name>
</gene>
<dbReference type="Gene3D" id="3.40.50.1820">
    <property type="entry name" value="alpha/beta hydrolase"/>
    <property type="match status" value="1"/>
</dbReference>
<keyword evidence="2" id="KW-0812">Transmembrane</keyword>
<keyword evidence="5" id="KW-1185">Reference proteome</keyword>
<evidence type="ECO:0000256" key="1">
    <source>
        <dbReference type="ARBA" id="ARBA00023180"/>
    </source>
</evidence>
<organism evidence="4 5">
    <name type="scientific">Drosophila busckii</name>
    <name type="common">Fruit fly</name>
    <dbReference type="NCBI Taxonomy" id="30019"/>
    <lineage>
        <taxon>Eukaryota</taxon>
        <taxon>Metazoa</taxon>
        <taxon>Ecdysozoa</taxon>
        <taxon>Arthropoda</taxon>
        <taxon>Hexapoda</taxon>
        <taxon>Insecta</taxon>
        <taxon>Pterygota</taxon>
        <taxon>Neoptera</taxon>
        <taxon>Endopterygota</taxon>
        <taxon>Diptera</taxon>
        <taxon>Brachycera</taxon>
        <taxon>Muscomorpha</taxon>
        <taxon>Ephydroidea</taxon>
        <taxon>Drosophilidae</taxon>
        <taxon>Drosophila</taxon>
    </lineage>
</organism>
<dbReference type="PANTHER" id="PTHR11559">
    <property type="entry name" value="CARBOXYLESTERASE"/>
    <property type="match status" value="1"/>
</dbReference>
<keyword evidence="2" id="KW-1133">Transmembrane helix</keyword>
<dbReference type="ESTHER" id="drobs-a0a0m4ene2">
    <property type="family name" value="OtherNon-catalytic_C"/>
</dbReference>
<feature type="domain" description="Carboxylesterase type B" evidence="3">
    <location>
        <begin position="96"/>
        <end position="643"/>
    </location>
</feature>